<organism evidence="1">
    <name type="scientific">Arundo donax</name>
    <name type="common">Giant reed</name>
    <name type="synonym">Donax arundinaceus</name>
    <dbReference type="NCBI Taxonomy" id="35708"/>
    <lineage>
        <taxon>Eukaryota</taxon>
        <taxon>Viridiplantae</taxon>
        <taxon>Streptophyta</taxon>
        <taxon>Embryophyta</taxon>
        <taxon>Tracheophyta</taxon>
        <taxon>Spermatophyta</taxon>
        <taxon>Magnoliopsida</taxon>
        <taxon>Liliopsida</taxon>
        <taxon>Poales</taxon>
        <taxon>Poaceae</taxon>
        <taxon>PACMAD clade</taxon>
        <taxon>Arundinoideae</taxon>
        <taxon>Arundineae</taxon>
        <taxon>Arundo</taxon>
    </lineage>
</organism>
<name>A0A0A8ZZH0_ARUDO</name>
<evidence type="ECO:0000313" key="1">
    <source>
        <dbReference type="EMBL" id="JAD40182.1"/>
    </source>
</evidence>
<protein>
    <submittedName>
        <fullName evidence="1">Uncharacterized protein</fullName>
    </submittedName>
</protein>
<dbReference type="EMBL" id="GBRH01257713">
    <property type="protein sequence ID" value="JAD40182.1"/>
    <property type="molecule type" value="Transcribed_RNA"/>
</dbReference>
<reference evidence="1" key="2">
    <citation type="journal article" date="2015" name="Data Brief">
        <title>Shoot transcriptome of the giant reed, Arundo donax.</title>
        <authorList>
            <person name="Barrero R.A."/>
            <person name="Guerrero F.D."/>
            <person name="Moolhuijzen P."/>
            <person name="Goolsby J.A."/>
            <person name="Tidwell J."/>
            <person name="Bellgard S.E."/>
            <person name="Bellgard M.I."/>
        </authorList>
    </citation>
    <scope>NUCLEOTIDE SEQUENCE</scope>
    <source>
        <tissue evidence="1">Shoot tissue taken approximately 20 cm above the soil surface</tissue>
    </source>
</reference>
<accession>A0A0A8ZZH0</accession>
<proteinExistence type="predicted"/>
<sequence length="42" mass="5168">MKGKSNYFMVFLICLKKSKTSYILGRREYFFTESKIQRLKRK</sequence>
<reference evidence="1" key="1">
    <citation type="submission" date="2014-09" db="EMBL/GenBank/DDBJ databases">
        <authorList>
            <person name="Magalhaes I.L.F."/>
            <person name="Oliveira U."/>
            <person name="Santos F.R."/>
            <person name="Vidigal T.H.D.A."/>
            <person name="Brescovit A.D."/>
            <person name="Santos A.J."/>
        </authorList>
    </citation>
    <scope>NUCLEOTIDE SEQUENCE</scope>
    <source>
        <tissue evidence="1">Shoot tissue taken approximately 20 cm above the soil surface</tissue>
    </source>
</reference>
<dbReference type="AlphaFoldDB" id="A0A0A8ZZH0"/>